<dbReference type="NCBIfam" id="TIGR01930">
    <property type="entry name" value="AcCoA-C-Actrans"/>
    <property type="match status" value="1"/>
</dbReference>
<protein>
    <recommendedName>
        <fullName evidence="5">acetyl-CoA C-acyltransferase</fullName>
        <ecNumber evidence="5">2.3.1.16</ecNumber>
    </recommendedName>
</protein>
<dbReference type="GO" id="GO:0010124">
    <property type="term" value="P:phenylacetate catabolic process"/>
    <property type="evidence" value="ECO:0007669"/>
    <property type="project" value="TreeGrafter"/>
</dbReference>
<dbReference type="PIRSF" id="PIRSF000429">
    <property type="entry name" value="Ac-CoA_Ac_transf"/>
    <property type="match status" value="1"/>
</dbReference>
<gene>
    <name evidence="10" type="ORF">HSCHL_0561</name>
</gene>
<keyword evidence="4 7" id="KW-0012">Acyltransferase</keyword>
<dbReference type="PANTHER" id="PTHR43853:SF21">
    <property type="entry name" value="STEROID 3-KETOACYL-COA THIOLASE"/>
    <property type="match status" value="1"/>
</dbReference>
<comment type="similarity">
    <text evidence="2 7">Belongs to the thiolase-like superfamily. Thiolase family.</text>
</comment>
<dbReference type="Proteomes" id="UP000244180">
    <property type="component" value="Unassembled WGS sequence"/>
</dbReference>
<dbReference type="GO" id="GO:0006635">
    <property type="term" value="P:fatty acid beta-oxidation"/>
    <property type="evidence" value="ECO:0007669"/>
    <property type="project" value="TreeGrafter"/>
</dbReference>
<evidence type="ECO:0000256" key="5">
    <source>
        <dbReference type="ARBA" id="ARBA00024073"/>
    </source>
</evidence>
<dbReference type="FunFam" id="3.40.47.10:FF:000010">
    <property type="entry name" value="Acetyl-CoA acetyltransferase (Thiolase)"/>
    <property type="match status" value="1"/>
</dbReference>
<feature type="active site" description="Acyl-thioester intermediate" evidence="6">
    <location>
        <position position="91"/>
    </location>
</feature>
<dbReference type="PROSITE" id="PS00099">
    <property type="entry name" value="THIOLASE_3"/>
    <property type="match status" value="1"/>
</dbReference>
<proteinExistence type="inferred from homology"/>
<dbReference type="InterPro" id="IPR020617">
    <property type="entry name" value="Thiolase_C"/>
</dbReference>
<accession>A0A2T5GDL3</accession>
<evidence type="ECO:0000259" key="8">
    <source>
        <dbReference type="Pfam" id="PF00108"/>
    </source>
</evidence>
<dbReference type="PANTHER" id="PTHR43853">
    <property type="entry name" value="3-KETOACYL-COA THIOLASE, PEROXISOMAL"/>
    <property type="match status" value="1"/>
</dbReference>
<dbReference type="RefSeq" id="WP_272999740.1">
    <property type="nucleotide sequence ID" value="NZ_PEBV01000005.1"/>
</dbReference>
<feature type="domain" description="Thiolase N-terminal" evidence="8">
    <location>
        <begin position="5"/>
        <end position="260"/>
    </location>
</feature>
<dbReference type="InterPro" id="IPR020610">
    <property type="entry name" value="Thiolase_AS"/>
</dbReference>
<name>A0A2T5GDL3_HYDSH</name>
<dbReference type="PROSITE" id="PS00737">
    <property type="entry name" value="THIOLASE_2"/>
    <property type="match status" value="1"/>
</dbReference>
<dbReference type="PROSITE" id="PS00098">
    <property type="entry name" value="THIOLASE_1"/>
    <property type="match status" value="1"/>
</dbReference>
<reference evidence="10 11" key="1">
    <citation type="submission" date="2017-08" db="EMBL/GenBank/DDBJ databases">
        <title>Burning lignite coal seam in the remote Altai Mountains harbors a hydrogen-driven thermophilic microbial community.</title>
        <authorList>
            <person name="Kadnikov V.V."/>
            <person name="Mardanov A.V."/>
            <person name="Ivasenko D."/>
            <person name="Beletsky A.V."/>
            <person name="Karnachuk O.V."/>
            <person name="Ravin N.V."/>
        </authorList>
    </citation>
    <scope>NUCLEOTIDE SEQUENCE [LARGE SCALE GENOMIC DNA]</scope>
    <source>
        <strain evidence="10">AL33</strain>
    </source>
</reference>
<comment type="pathway">
    <text evidence="1">Lipid metabolism.</text>
</comment>
<dbReference type="SUPFAM" id="SSF53901">
    <property type="entry name" value="Thiolase-like"/>
    <property type="match status" value="2"/>
</dbReference>
<dbReference type="GO" id="GO:0005737">
    <property type="term" value="C:cytoplasm"/>
    <property type="evidence" value="ECO:0007669"/>
    <property type="project" value="UniProtKB-ARBA"/>
</dbReference>
<dbReference type="Pfam" id="PF00108">
    <property type="entry name" value="Thiolase_N"/>
    <property type="match status" value="1"/>
</dbReference>
<dbReference type="AlphaFoldDB" id="A0A2T5GDL3"/>
<dbReference type="Gene3D" id="3.40.47.10">
    <property type="match status" value="1"/>
</dbReference>
<dbReference type="InterPro" id="IPR016039">
    <property type="entry name" value="Thiolase-like"/>
</dbReference>
<dbReference type="EC" id="2.3.1.16" evidence="5"/>
<evidence type="ECO:0000256" key="2">
    <source>
        <dbReference type="ARBA" id="ARBA00010982"/>
    </source>
</evidence>
<keyword evidence="3 7" id="KW-0808">Transferase</keyword>
<feature type="domain" description="Thiolase C-terminal" evidence="9">
    <location>
        <begin position="270"/>
        <end position="390"/>
    </location>
</feature>
<dbReference type="InterPro" id="IPR020613">
    <property type="entry name" value="Thiolase_CS"/>
</dbReference>
<evidence type="ECO:0000313" key="10">
    <source>
        <dbReference type="EMBL" id="PTQ54282.1"/>
    </source>
</evidence>
<dbReference type="GO" id="GO:0003988">
    <property type="term" value="F:acetyl-CoA C-acyltransferase activity"/>
    <property type="evidence" value="ECO:0007669"/>
    <property type="project" value="UniProtKB-EC"/>
</dbReference>
<organism evidence="10 11">
    <name type="scientific">Hydrogenibacillus schlegelii</name>
    <name type="common">Bacillus schlegelii</name>
    <dbReference type="NCBI Taxonomy" id="1484"/>
    <lineage>
        <taxon>Bacteria</taxon>
        <taxon>Bacillati</taxon>
        <taxon>Bacillota</taxon>
        <taxon>Bacilli</taxon>
        <taxon>Bacillales</taxon>
        <taxon>Bacillales Family X. Incertae Sedis</taxon>
        <taxon>Hydrogenibacillus</taxon>
    </lineage>
</organism>
<dbReference type="EMBL" id="PEBV01000005">
    <property type="protein sequence ID" value="PTQ54282.1"/>
    <property type="molecule type" value="Genomic_DNA"/>
</dbReference>
<evidence type="ECO:0000256" key="3">
    <source>
        <dbReference type="ARBA" id="ARBA00022679"/>
    </source>
</evidence>
<evidence type="ECO:0000256" key="6">
    <source>
        <dbReference type="PIRSR" id="PIRSR000429-1"/>
    </source>
</evidence>
<dbReference type="InterPro" id="IPR020616">
    <property type="entry name" value="Thiolase_N"/>
</dbReference>
<dbReference type="InterPro" id="IPR050215">
    <property type="entry name" value="Thiolase-like_sf_Thiolase"/>
</dbReference>
<feature type="active site" description="Proton acceptor" evidence="6">
    <location>
        <position position="347"/>
    </location>
</feature>
<evidence type="ECO:0000256" key="1">
    <source>
        <dbReference type="ARBA" id="ARBA00005189"/>
    </source>
</evidence>
<dbReference type="InterPro" id="IPR020615">
    <property type="entry name" value="Thiolase_acyl_enz_int_AS"/>
</dbReference>
<dbReference type="InterPro" id="IPR002155">
    <property type="entry name" value="Thiolase"/>
</dbReference>
<evidence type="ECO:0000259" key="9">
    <source>
        <dbReference type="Pfam" id="PF02803"/>
    </source>
</evidence>
<evidence type="ECO:0000313" key="11">
    <source>
        <dbReference type="Proteomes" id="UP000244180"/>
    </source>
</evidence>
<evidence type="ECO:0000256" key="4">
    <source>
        <dbReference type="ARBA" id="ARBA00023315"/>
    </source>
</evidence>
<dbReference type="CDD" id="cd00751">
    <property type="entry name" value="thiolase"/>
    <property type="match status" value="1"/>
</dbReference>
<comment type="caution">
    <text evidence="10">The sequence shown here is derived from an EMBL/GenBank/DDBJ whole genome shotgun (WGS) entry which is preliminary data.</text>
</comment>
<dbReference type="Pfam" id="PF02803">
    <property type="entry name" value="Thiolase_C"/>
    <property type="match status" value="1"/>
</dbReference>
<feature type="active site" description="Proton acceptor" evidence="6">
    <location>
        <position position="377"/>
    </location>
</feature>
<evidence type="ECO:0000256" key="7">
    <source>
        <dbReference type="RuleBase" id="RU003557"/>
    </source>
</evidence>
<sequence>MRDAVIVAGLRTAVGKAPRGALRHYSPVKMGAEVVKALLARVPQLDPREIDDVMVGCAFPEGEQGMNLGRNIVLAAGLPTSVPGITINRYCSSGLQTIAFAAERIMLGQADVILAGGVESMSLVPMGGHVVAPDPDLMTVMPEAYMAMGHTAEEVARRFGVSREDQDAYALESHRRAHAAIADGKFKDEIVPLTVVERRYENGRVVETTRVFDTDEGVRPDTSLEKLAALKPAFREGGTVTAGNSSQTSDGAAFVLVMSADKARELGLTPRLIYRSFAVAGVDPDIMGIGPVFAVPKALKIAGIDLDDVDLIELNEAFASQTLYVIRELGLDRAKTNVLGGAIALGHPLGATGAKLTVTLMHELERRGGRYGVVTMCIGGGMGAAGVFERPASA</sequence>